<dbReference type="Proteomes" id="UP000472264">
    <property type="component" value="Chromosome 24"/>
</dbReference>
<dbReference type="PANTHER" id="PTHR38001:SF1">
    <property type="entry name" value="PROTEIN CEBPZOS"/>
    <property type="match status" value="1"/>
</dbReference>
<name>A0A665UL64_ECHNA</name>
<dbReference type="AlphaFoldDB" id="A0A665UL64"/>
<dbReference type="Ensembl" id="ENSENLT00000020754.1">
    <property type="protein sequence ID" value="ENSENLP00000020032.1"/>
    <property type="gene ID" value="ENSENLG00000009154.1"/>
</dbReference>
<proteinExistence type="predicted"/>
<dbReference type="OMA" id="HMMNNSR"/>
<evidence type="ECO:0000313" key="3">
    <source>
        <dbReference type="Proteomes" id="UP000472264"/>
    </source>
</evidence>
<evidence type="ECO:0000256" key="1">
    <source>
        <dbReference type="SAM" id="Phobius"/>
    </source>
</evidence>
<sequence>MSRNLLAKKLMKGVIVVELLGVFGAYSLFHMMNNSRDFRSTMNRKFPSILEVYYQSNEWAGVCGIREGDHEAWSAKRD</sequence>
<keyword evidence="1" id="KW-0472">Membrane</keyword>
<gene>
    <name evidence="2" type="primary">cebpzos</name>
</gene>
<keyword evidence="3" id="KW-1185">Reference proteome</keyword>
<dbReference type="InParanoid" id="A0A665UL64"/>
<keyword evidence="1" id="KW-1133">Transmembrane helix</keyword>
<dbReference type="OrthoDB" id="5804148at2759"/>
<reference evidence="2" key="2">
    <citation type="submission" date="2025-08" db="UniProtKB">
        <authorList>
            <consortium name="Ensembl"/>
        </authorList>
    </citation>
    <scope>IDENTIFICATION</scope>
</reference>
<evidence type="ECO:0000313" key="2">
    <source>
        <dbReference type="Ensembl" id="ENSENLP00000020032.1"/>
    </source>
</evidence>
<reference evidence="2" key="1">
    <citation type="submission" date="2021-04" db="EMBL/GenBank/DDBJ databases">
        <authorList>
            <consortium name="Wellcome Sanger Institute Data Sharing"/>
        </authorList>
    </citation>
    <scope>NUCLEOTIDE SEQUENCE [LARGE SCALE GENOMIC DNA]</scope>
</reference>
<reference evidence="2" key="3">
    <citation type="submission" date="2025-09" db="UniProtKB">
        <authorList>
            <consortium name="Ensembl"/>
        </authorList>
    </citation>
    <scope>IDENTIFICATION</scope>
</reference>
<dbReference type="RefSeq" id="XP_029351921.1">
    <property type="nucleotide sequence ID" value="XM_029496061.1"/>
</dbReference>
<evidence type="ECO:0008006" key="4">
    <source>
        <dbReference type="Google" id="ProtNLM"/>
    </source>
</evidence>
<protein>
    <recommendedName>
        <fullName evidence="4">CEBPZ opposite strand</fullName>
    </recommendedName>
</protein>
<organism evidence="2 3">
    <name type="scientific">Echeneis naucrates</name>
    <name type="common">Live sharksucker</name>
    <dbReference type="NCBI Taxonomy" id="173247"/>
    <lineage>
        <taxon>Eukaryota</taxon>
        <taxon>Metazoa</taxon>
        <taxon>Chordata</taxon>
        <taxon>Craniata</taxon>
        <taxon>Vertebrata</taxon>
        <taxon>Euteleostomi</taxon>
        <taxon>Actinopterygii</taxon>
        <taxon>Neopterygii</taxon>
        <taxon>Teleostei</taxon>
        <taxon>Neoteleostei</taxon>
        <taxon>Acanthomorphata</taxon>
        <taxon>Carangaria</taxon>
        <taxon>Carangiformes</taxon>
        <taxon>Echeneidae</taxon>
        <taxon>Echeneis</taxon>
    </lineage>
</organism>
<dbReference type="GeneID" id="115037489"/>
<feature type="transmembrane region" description="Helical" evidence="1">
    <location>
        <begin position="12"/>
        <end position="32"/>
    </location>
</feature>
<dbReference type="PANTHER" id="PTHR38001">
    <property type="entry name" value="PROTEIN CEBPZOS"/>
    <property type="match status" value="1"/>
</dbReference>
<dbReference type="RefSeq" id="XP_029351922.1">
    <property type="nucleotide sequence ID" value="XM_029496062.1"/>
</dbReference>
<accession>A0A665UL64</accession>
<dbReference type="InterPro" id="IPR037764">
    <property type="entry name" value="CEBPZOS"/>
</dbReference>
<keyword evidence="1" id="KW-0812">Transmembrane</keyword>